<sequence length="697" mass="73138">MALPSRLRRAAQGALIATAAAAAGLTGMAPPAAAEVTKPFEKVYDDAVYGDFITGGNTVLGCDGSPDQADCERATESDTTNNNTLYMAQLDRAGLSTATFNSSSGQYEIPPGSKIVHAQLMWGGNDGTYGSNNRVLCDIGSGNTAKHPSAPGPQGAAPILRVDGGPEEKVSIDDFTQDSGNGPHYYSARSDVTSLFQNAPDGTPFRVDVGDVWAPEGQGCVGGWSLTLVYAFDEANADYAPQRRAVDLYYGHVKQGSRDTPTTVEICDFYKSGSEPPRASTSILEGDRGVKGDQFRVNGTAVRNARGEIDNFFDSTVDHALDPDYDNALGMDAKEFELPEGAIKPGDTCADLTFSTRGDTYVPFQVALSVPVPDLKYTKSAEPTTVRPGDTVTYTVEVQNVSDVDYPNAQFSDDLSDNLDQAEYNDDADASTGTATYEEPRVRWKGDLKAHETATITYSVTVNDPPTGDDKLRNNVIVEAPGPGEPGKDITEVVNCAENSEDPACGTEPKPAPPEADVAGGKEVRTDGPVAPGGAFRYLVTATNNGPDPAEDVTATDTLPDGLIFQSGADCTAEGQKVTCGPVDELAKDEKKSWTLIVRLDPDYTGDGSDLGNKVTVKAKTPEDPKPGNNTSKPVTVPVAPPDKDKDDAKALPRPQGERAQLAATGTSSPLAPAGLSAGALVVGAGALAAGRRLGRD</sequence>
<feature type="domain" description="DUF7927" evidence="4">
    <location>
        <begin position="375"/>
        <end position="486"/>
    </location>
</feature>
<dbReference type="Proteomes" id="UP000481583">
    <property type="component" value="Unassembled WGS sequence"/>
</dbReference>
<dbReference type="InterPro" id="IPR057687">
    <property type="entry name" value="DUF7927"/>
</dbReference>
<feature type="compositionally biased region" description="Basic and acidic residues" evidence="1">
    <location>
        <begin position="642"/>
        <end position="651"/>
    </location>
</feature>
<feature type="region of interest" description="Disordered" evidence="1">
    <location>
        <begin position="410"/>
        <end position="436"/>
    </location>
</feature>
<feature type="signal peptide" evidence="2">
    <location>
        <begin position="1"/>
        <end position="34"/>
    </location>
</feature>
<reference evidence="5 6" key="1">
    <citation type="submission" date="2020-02" db="EMBL/GenBank/DDBJ databases">
        <title>Whole-genome analyses of novel actinobacteria.</title>
        <authorList>
            <person name="Sahin N."/>
        </authorList>
    </citation>
    <scope>NUCLEOTIDE SEQUENCE [LARGE SCALE GENOMIC DNA]</scope>
    <source>
        <strain evidence="5 6">A7024</strain>
    </source>
</reference>
<gene>
    <name evidence="5" type="ORF">G5C51_09455</name>
</gene>
<evidence type="ECO:0000256" key="1">
    <source>
        <dbReference type="SAM" id="MobiDB-lite"/>
    </source>
</evidence>
<dbReference type="AlphaFoldDB" id="A0A6G4TYD3"/>
<evidence type="ECO:0000259" key="3">
    <source>
        <dbReference type="Pfam" id="PF01345"/>
    </source>
</evidence>
<dbReference type="Gene3D" id="2.60.40.10">
    <property type="entry name" value="Immunoglobulins"/>
    <property type="match status" value="1"/>
</dbReference>
<name>A0A6G4TYD3_9ACTN</name>
<dbReference type="InterPro" id="IPR047589">
    <property type="entry name" value="DUF11_rpt"/>
</dbReference>
<dbReference type="EMBL" id="JAAKZV010000027">
    <property type="protein sequence ID" value="NGN64128.1"/>
    <property type="molecule type" value="Genomic_DNA"/>
</dbReference>
<evidence type="ECO:0000313" key="5">
    <source>
        <dbReference type="EMBL" id="NGN64128.1"/>
    </source>
</evidence>
<dbReference type="GO" id="GO:0005975">
    <property type="term" value="P:carbohydrate metabolic process"/>
    <property type="evidence" value="ECO:0007669"/>
    <property type="project" value="UniProtKB-ARBA"/>
</dbReference>
<dbReference type="PANTHER" id="PTHR34819:SF3">
    <property type="entry name" value="CELL SURFACE PROTEIN"/>
    <property type="match status" value="1"/>
</dbReference>
<dbReference type="Pfam" id="PF25549">
    <property type="entry name" value="DUF7927"/>
    <property type="match status" value="1"/>
</dbReference>
<feature type="domain" description="DUF11" evidence="3">
    <location>
        <begin position="527"/>
        <end position="633"/>
    </location>
</feature>
<dbReference type="NCBIfam" id="TIGR01451">
    <property type="entry name" value="B_ant_repeat"/>
    <property type="match status" value="2"/>
</dbReference>
<proteinExistence type="predicted"/>
<feature type="region of interest" description="Disordered" evidence="1">
    <location>
        <begin position="500"/>
        <end position="530"/>
    </location>
</feature>
<evidence type="ECO:0000259" key="4">
    <source>
        <dbReference type="Pfam" id="PF25549"/>
    </source>
</evidence>
<feature type="region of interest" description="Disordered" evidence="1">
    <location>
        <begin position="600"/>
        <end position="674"/>
    </location>
</feature>
<dbReference type="InterPro" id="IPR006311">
    <property type="entry name" value="TAT_signal"/>
</dbReference>
<organism evidence="5 6">
    <name type="scientific">Streptomyces coryli</name>
    <dbReference type="NCBI Taxonomy" id="1128680"/>
    <lineage>
        <taxon>Bacteria</taxon>
        <taxon>Bacillati</taxon>
        <taxon>Actinomycetota</taxon>
        <taxon>Actinomycetes</taxon>
        <taxon>Kitasatosporales</taxon>
        <taxon>Streptomycetaceae</taxon>
        <taxon>Streptomyces</taxon>
    </lineage>
</organism>
<protein>
    <submittedName>
        <fullName evidence="5">DUF11 domain-containing protein</fullName>
    </submittedName>
</protein>
<comment type="caution">
    <text evidence="5">The sequence shown here is derived from an EMBL/GenBank/DDBJ whole genome shotgun (WGS) entry which is preliminary data.</text>
</comment>
<keyword evidence="6" id="KW-1185">Reference proteome</keyword>
<evidence type="ECO:0000313" key="6">
    <source>
        <dbReference type="Proteomes" id="UP000481583"/>
    </source>
</evidence>
<dbReference type="Pfam" id="PF01345">
    <property type="entry name" value="DUF11"/>
    <property type="match status" value="1"/>
</dbReference>
<dbReference type="PANTHER" id="PTHR34819">
    <property type="entry name" value="LARGE CYSTEINE-RICH PERIPLASMIC PROTEIN OMCB"/>
    <property type="match status" value="1"/>
</dbReference>
<dbReference type="InterPro" id="IPR051172">
    <property type="entry name" value="Chlamydia_OmcB"/>
</dbReference>
<accession>A0A6G4TYD3</accession>
<feature type="chain" id="PRO_5026186962" evidence="2">
    <location>
        <begin position="35"/>
        <end position="697"/>
    </location>
</feature>
<dbReference type="PROSITE" id="PS51318">
    <property type="entry name" value="TAT"/>
    <property type="match status" value="1"/>
</dbReference>
<keyword evidence="2" id="KW-0732">Signal</keyword>
<dbReference type="RefSeq" id="WP_165234840.1">
    <property type="nucleotide sequence ID" value="NZ_JAAKZV010000027.1"/>
</dbReference>
<dbReference type="InterPro" id="IPR013783">
    <property type="entry name" value="Ig-like_fold"/>
</dbReference>
<dbReference type="InterPro" id="IPR001434">
    <property type="entry name" value="OmcB-like_DUF11"/>
</dbReference>
<evidence type="ECO:0000256" key="2">
    <source>
        <dbReference type="SAM" id="SignalP"/>
    </source>
</evidence>